<protein>
    <submittedName>
        <fullName evidence="2">Uncharacterized protein</fullName>
    </submittedName>
</protein>
<name>A0A974P0K6_9CAUL</name>
<evidence type="ECO:0000256" key="1">
    <source>
        <dbReference type="SAM" id="MobiDB-lite"/>
    </source>
</evidence>
<accession>A0A974P0K6</accession>
<gene>
    <name evidence="2" type="ORF">JKL49_16605</name>
</gene>
<feature type="compositionally biased region" description="Polar residues" evidence="1">
    <location>
        <begin position="107"/>
        <end position="128"/>
    </location>
</feature>
<sequence length="138" mass="15274">MLRFFSLALGASLVGLVARTFFVQVGQSVTESSDLVEGEVDALARMVSAKSRKVLGEFEALSAKLGESYLKLGTNLEASAETLQRTMQRFDQAVRSDIDILEREGLRQQQPPSPLQKSWRSKSTSQARSKPRLAQLML</sequence>
<feature type="region of interest" description="Disordered" evidence="1">
    <location>
        <begin position="103"/>
        <end position="138"/>
    </location>
</feature>
<proteinExistence type="predicted"/>
<reference evidence="2" key="1">
    <citation type="submission" date="2021-01" db="EMBL/GenBank/DDBJ databases">
        <title>Genome sequence of Phenylobacterium sp. 20VBR1 isolated from a valley glaceir, Ny-Alesund, Svalbard.</title>
        <authorList>
            <person name="Thomas F.A."/>
            <person name="Krishnan K.P."/>
            <person name="Sinha R.K."/>
        </authorList>
    </citation>
    <scope>NUCLEOTIDE SEQUENCE</scope>
    <source>
        <strain evidence="2">20VBR1</strain>
    </source>
</reference>
<dbReference type="EMBL" id="CP068570">
    <property type="protein sequence ID" value="QQZ48906.1"/>
    <property type="molecule type" value="Genomic_DNA"/>
</dbReference>
<organism evidence="2">
    <name type="scientific">Phenylobacterium glaciei</name>
    <dbReference type="NCBI Taxonomy" id="2803784"/>
    <lineage>
        <taxon>Bacteria</taxon>
        <taxon>Pseudomonadati</taxon>
        <taxon>Pseudomonadota</taxon>
        <taxon>Alphaproteobacteria</taxon>
        <taxon>Caulobacterales</taxon>
        <taxon>Caulobacteraceae</taxon>
        <taxon>Phenylobacterium</taxon>
    </lineage>
</organism>
<evidence type="ECO:0000313" key="2">
    <source>
        <dbReference type="EMBL" id="QQZ48906.1"/>
    </source>
</evidence>
<dbReference type="AlphaFoldDB" id="A0A974P0K6"/>